<dbReference type="GO" id="GO:0005737">
    <property type="term" value="C:cytoplasm"/>
    <property type="evidence" value="ECO:0007669"/>
    <property type="project" value="UniProtKB-SubCell"/>
</dbReference>
<evidence type="ECO:0000256" key="4">
    <source>
        <dbReference type="ARBA" id="ARBA00022679"/>
    </source>
</evidence>
<keyword evidence="3 6" id="KW-0489">Methyltransferase</keyword>
<feature type="binding site" evidence="6">
    <location>
        <begin position="44"/>
        <end position="46"/>
    </location>
    <ligand>
        <name>S-adenosyl-L-methionine</name>
        <dbReference type="ChEBI" id="CHEBI:59789"/>
    </ligand>
</feature>
<dbReference type="SUPFAM" id="SSF53335">
    <property type="entry name" value="S-adenosyl-L-methionine-dependent methyltransferases"/>
    <property type="match status" value="1"/>
</dbReference>
<feature type="binding site" evidence="6">
    <location>
        <position position="116"/>
    </location>
    <ligand>
        <name>S-adenosyl-L-methionine</name>
        <dbReference type="ChEBI" id="CHEBI:59789"/>
    </ligand>
</feature>
<evidence type="ECO:0000256" key="5">
    <source>
        <dbReference type="ARBA" id="ARBA00022691"/>
    </source>
</evidence>
<feature type="binding site" evidence="6">
    <location>
        <position position="109"/>
    </location>
    <ligand>
        <name>S-adenosyl-L-methionine</name>
        <dbReference type="ChEBI" id="CHEBI:59789"/>
    </ligand>
</feature>
<evidence type="ECO:0000313" key="8">
    <source>
        <dbReference type="EMBL" id="VVM04597.1"/>
    </source>
</evidence>
<dbReference type="PANTHER" id="PTHR11265:SF0">
    <property type="entry name" value="12S RRNA N4-METHYLCYTIDINE METHYLTRANSFERASE"/>
    <property type="match status" value="1"/>
</dbReference>
<keyword evidence="5 6" id="KW-0949">S-adenosyl-L-methionine</keyword>
<dbReference type="InterPro" id="IPR002903">
    <property type="entry name" value="RsmH"/>
</dbReference>
<comment type="subcellular location">
    <subcellularLocation>
        <location evidence="6">Cytoplasm</location>
    </subcellularLocation>
</comment>
<dbReference type="InterPro" id="IPR023397">
    <property type="entry name" value="SAM-dep_MeTrfase_MraW_recog"/>
</dbReference>
<accession>A0A5E6MEV0</accession>
<dbReference type="InterPro" id="IPR029063">
    <property type="entry name" value="SAM-dependent_MTases_sf"/>
</dbReference>
<feature type="binding site" evidence="6">
    <location>
        <position position="88"/>
    </location>
    <ligand>
        <name>S-adenosyl-L-methionine</name>
        <dbReference type="ChEBI" id="CHEBI:59789"/>
    </ligand>
</feature>
<dbReference type="HAMAP" id="MF_01007">
    <property type="entry name" value="16SrRNA_methyltr_H"/>
    <property type="match status" value="1"/>
</dbReference>
<comment type="similarity">
    <text evidence="1 6">Belongs to the methyltransferase superfamily. RsmH family.</text>
</comment>
<gene>
    <name evidence="6 8" type="primary">rsmH</name>
    <name evidence="8" type="ORF">MAMT_00176</name>
</gene>
<evidence type="ECO:0000256" key="3">
    <source>
        <dbReference type="ARBA" id="ARBA00022603"/>
    </source>
</evidence>
<keyword evidence="2 6" id="KW-0698">rRNA processing</keyword>
<keyword evidence="6" id="KW-0963">Cytoplasm</keyword>
<dbReference type="Gene3D" id="1.10.150.170">
    <property type="entry name" value="Putative methyltransferase TM0872, insert domain"/>
    <property type="match status" value="1"/>
</dbReference>
<evidence type="ECO:0000256" key="7">
    <source>
        <dbReference type="SAM" id="MobiDB-lite"/>
    </source>
</evidence>
<reference evidence="8 9" key="1">
    <citation type="submission" date="2019-09" db="EMBL/GenBank/DDBJ databases">
        <authorList>
            <person name="Cremers G."/>
        </authorList>
    </citation>
    <scope>NUCLEOTIDE SEQUENCE [LARGE SCALE GENOMIC DNA]</scope>
    <source>
        <strain evidence="8">4A</strain>
    </source>
</reference>
<protein>
    <recommendedName>
        <fullName evidence="6">Ribosomal RNA small subunit methyltransferase H</fullName>
        <ecNumber evidence="6">2.1.1.199</ecNumber>
    </recommendedName>
    <alternativeName>
        <fullName evidence="6">16S rRNA m(4)C1402 methyltransferase</fullName>
    </alternativeName>
    <alternativeName>
        <fullName evidence="6">rRNA (cytosine-N(4)-)-methyltransferase RsmH</fullName>
    </alternativeName>
</protein>
<evidence type="ECO:0000256" key="6">
    <source>
        <dbReference type="HAMAP-Rule" id="MF_01007"/>
    </source>
</evidence>
<evidence type="ECO:0000256" key="2">
    <source>
        <dbReference type="ARBA" id="ARBA00022552"/>
    </source>
</evidence>
<feature type="region of interest" description="Disordered" evidence="7">
    <location>
        <begin position="267"/>
        <end position="304"/>
    </location>
</feature>
<dbReference type="PANTHER" id="PTHR11265">
    <property type="entry name" value="S-ADENOSYL-METHYLTRANSFERASE MRAW"/>
    <property type="match status" value="1"/>
</dbReference>
<feature type="binding site" evidence="6">
    <location>
        <position position="61"/>
    </location>
    <ligand>
        <name>S-adenosyl-L-methionine</name>
        <dbReference type="ChEBI" id="CHEBI:59789"/>
    </ligand>
</feature>
<keyword evidence="4 6" id="KW-0808">Transferase</keyword>
<dbReference type="PIRSF" id="PIRSF004486">
    <property type="entry name" value="MraW"/>
    <property type="match status" value="1"/>
</dbReference>
<dbReference type="GO" id="GO:0070475">
    <property type="term" value="P:rRNA base methylation"/>
    <property type="evidence" value="ECO:0007669"/>
    <property type="project" value="UniProtKB-UniRule"/>
</dbReference>
<comment type="catalytic activity">
    <reaction evidence="6">
        <text>cytidine(1402) in 16S rRNA + S-adenosyl-L-methionine = N(4)-methylcytidine(1402) in 16S rRNA + S-adenosyl-L-homocysteine + H(+)</text>
        <dbReference type="Rhea" id="RHEA:42928"/>
        <dbReference type="Rhea" id="RHEA-COMP:10286"/>
        <dbReference type="Rhea" id="RHEA-COMP:10287"/>
        <dbReference type="ChEBI" id="CHEBI:15378"/>
        <dbReference type="ChEBI" id="CHEBI:57856"/>
        <dbReference type="ChEBI" id="CHEBI:59789"/>
        <dbReference type="ChEBI" id="CHEBI:74506"/>
        <dbReference type="ChEBI" id="CHEBI:82748"/>
        <dbReference type="EC" id="2.1.1.199"/>
    </reaction>
</comment>
<dbReference type="EC" id="2.1.1.199" evidence="6"/>
<organism evidence="8 9">
    <name type="scientific">Methylacidimicrobium tartarophylax</name>
    <dbReference type="NCBI Taxonomy" id="1041768"/>
    <lineage>
        <taxon>Bacteria</taxon>
        <taxon>Pseudomonadati</taxon>
        <taxon>Verrucomicrobiota</taxon>
        <taxon>Methylacidimicrobium</taxon>
    </lineage>
</organism>
<proteinExistence type="inferred from homology"/>
<keyword evidence="9" id="KW-1185">Reference proteome</keyword>
<feature type="compositionally biased region" description="Basic and acidic residues" evidence="7">
    <location>
        <begin position="274"/>
        <end position="284"/>
    </location>
</feature>
<evidence type="ECO:0000256" key="1">
    <source>
        <dbReference type="ARBA" id="ARBA00010396"/>
    </source>
</evidence>
<dbReference type="RefSeq" id="WP_246186443.1">
    <property type="nucleotide sequence ID" value="NZ_CABFVA020000006.1"/>
</dbReference>
<dbReference type="NCBIfam" id="TIGR00006">
    <property type="entry name" value="16S rRNA (cytosine(1402)-N(4))-methyltransferase RsmH"/>
    <property type="match status" value="1"/>
</dbReference>
<dbReference type="Pfam" id="PF01795">
    <property type="entry name" value="Methyltransf_5"/>
    <property type="match status" value="1"/>
</dbReference>
<dbReference type="Gene3D" id="3.40.50.150">
    <property type="entry name" value="Vaccinia Virus protein VP39"/>
    <property type="match status" value="1"/>
</dbReference>
<evidence type="ECO:0000313" key="9">
    <source>
        <dbReference type="Proteomes" id="UP000334923"/>
    </source>
</evidence>
<sequence length="319" mass="34967">MGNSISAEGAMDGSQHEPVLLRELLEAAAPREGECWIDGTFGFGGHAVALLDRGARVLAMDRDPEAEKRAALLQDAWGERLSFVQRDFAEMEAAVSGIGWGAVDGVLLDLGISSGQLDDPSRGFSFRWDAPLDMRMDPTGPVTAGDLLQELGEEDLAKLFAVVARPGESRRLARAVVRARGQGRLQTTGDFVTAIGAARPSHRRIHPATRAFLALRMAVNDELGSLERALPASLRLLSSGGRLAVISFHSEEDRRVKHFLREHLLQKPAATSGAEERPQPEEGFVRQARFLPTNEERLRNPRSRSARLRVGWKATRKDL</sequence>
<name>A0A5E6MEV0_9BACT</name>
<dbReference type="Proteomes" id="UP000334923">
    <property type="component" value="Unassembled WGS sequence"/>
</dbReference>
<dbReference type="AlphaFoldDB" id="A0A5E6MEV0"/>
<dbReference type="SUPFAM" id="SSF81799">
    <property type="entry name" value="Putative methyltransferase TM0872, insert domain"/>
    <property type="match status" value="1"/>
</dbReference>
<comment type="function">
    <text evidence="6">Specifically methylates the N4 position of cytidine in position 1402 (C1402) of 16S rRNA.</text>
</comment>
<dbReference type="EMBL" id="CABFVA020000006">
    <property type="protein sequence ID" value="VVM04597.1"/>
    <property type="molecule type" value="Genomic_DNA"/>
</dbReference>
<dbReference type="GO" id="GO:0071424">
    <property type="term" value="F:rRNA (cytosine-N4-)-methyltransferase activity"/>
    <property type="evidence" value="ECO:0007669"/>
    <property type="project" value="UniProtKB-UniRule"/>
</dbReference>